<dbReference type="SUPFAM" id="SSF88697">
    <property type="entry name" value="PUA domain-like"/>
    <property type="match status" value="1"/>
</dbReference>
<dbReference type="Gene3D" id="2.30.130.30">
    <property type="entry name" value="Hypothetical protein"/>
    <property type="match status" value="1"/>
</dbReference>
<keyword evidence="3" id="KW-1185">Reference proteome</keyword>
<organism evidence="2 3">
    <name type="scientific">Tetrabaena socialis</name>
    <dbReference type="NCBI Taxonomy" id="47790"/>
    <lineage>
        <taxon>Eukaryota</taxon>
        <taxon>Viridiplantae</taxon>
        <taxon>Chlorophyta</taxon>
        <taxon>core chlorophytes</taxon>
        <taxon>Chlorophyceae</taxon>
        <taxon>CS clade</taxon>
        <taxon>Chlamydomonadales</taxon>
        <taxon>Tetrabaenaceae</taxon>
        <taxon>Tetrabaena</taxon>
    </lineage>
</organism>
<feature type="compositionally biased region" description="Pro residues" evidence="1">
    <location>
        <begin position="77"/>
        <end position="88"/>
    </location>
</feature>
<dbReference type="InterPro" id="IPR015947">
    <property type="entry name" value="PUA-like_sf"/>
</dbReference>
<feature type="region of interest" description="Disordered" evidence="1">
    <location>
        <begin position="1"/>
        <end position="30"/>
    </location>
</feature>
<comment type="caution">
    <text evidence="2">The sequence shown here is derived from an EMBL/GenBank/DDBJ whole genome shotgun (WGS) entry which is preliminary data.</text>
</comment>
<accession>A0A2J7ZKW3</accession>
<gene>
    <name evidence="2" type="ORF">TSOC_013249</name>
</gene>
<feature type="region of interest" description="Disordered" evidence="1">
    <location>
        <begin position="145"/>
        <end position="172"/>
    </location>
</feature>
<dbReference type="AlphaFoldDB" id="A0A2J7ZKW3"/>
<reference evidence="2 3" key="1">
    <citation type="journal article" date="2017" name="Mol. Biol. Evol.">
        <title>The 4-celled Tetrabaena socialis nuclear genome reveals the essential components for genetic control of cell number at the origin of multicellularity in the volvocine lineage.</title>
        <authorList>
            <person name="Featherston J."/>
            <person name="Arakaki Y."/>
            <person name="Hanschen E.R."/>
            <person name="Ferris P.J."/>
            <person name="Michod R.E."/>
            <person name="Olson B.J.S.C."/>
            <person name="Nozaki H."/>
            <person name="Durand P.M."/>
        </authorList>
    </citation>
    <scope>NUCLEOTIDE SEQUENCE [LARGE SCALE GENOMIC DNA]</scope>
    <source>
        <strain evidence="2 3">NIES-571</strain>
    </source>
</reference>
<dbReference type="OrthoDB" id="112749at2759"/>
<feature type="region of interest" description="Disordered" evidence="1">
    <location>
        <begin position="69"/>
        <end position="93"/>
    </location>
</feature>
<name>A0A2J7ZKW3_9CHLO</name>
<evidence type="ECO:0008006" key="4">
    <source>
        <dbReference type="Google" id="ProtNLM"/>
    </source>
</evidence>
<evidence type="ECO:0000313" key="3">
    <source>
        <dbReference type="Proteomes" id="UP000236333"/>
    </source>
</evidence>
<evidence type="ECO:0000256" key="1">
    <source>
        <dbReference type="SAM" id="MobiDB-lite"/>
    </source>
</evidence>
<protein>
    <recommendedName>
        <fullName evidence="4">ASCH domain-containing protein</fullName>
    </recommendedName>
</protein>
<evidence type="ECO:0000313" key="2">
    <source>
        <dbReference type="EMBL" id="PNH00902.1"/>
    </source>
</evidence>
<sequence>MAERQEPPQPATANDGAAPLAPAPQRPPLLRESSLMPRYLELIRCGAKTVEGRVRVGKWADVLSGDLFRFTSSQGPPASPAPSPPPSSPTAAAAPVLVRATTVRHYDSFRAMLEGEGLGACLPGVGSLDEGVEVYRSIPGYREAEAAAEPRRRPPGALPAGGRVLHGVGARG</sequence>
<proteinExistence type="predicted"/>
<dbReference type="Proteomes" id="UP000236333">
    <property type="component" value="Unassembled WGS sequence"/>
</dbReference>
<dbReference type="EMBL" id="PGGS01001103">
    <property type="protein sequence ID" value="PNH00902.1"/>
    <property type="molecule type" value="Genomic_DNA"/>
</dbReference>